<gene>
    <name evidence="8" type="ORF">FBZ96_10253</name>
</gene>
<feature type="transmembrane region" description="Helical" evidence="6">
    <location>
        <begin position="143"/>
        <end position="165"/>
    </location>
</feature>
<dbReference type="Pfam" id="PF09678">
    <property type="entry name" value="Caa3_CtaG"/>
    <property type="match status" value="1"/>
</dbReference>
<evidence type="ECO:0000256" key="6">
    <source>
        <dbReference type="SAM" id="Phobius"/>
    </source>
</evidence>
<dbReference type="Proteomes" id="UP000319949">
    <property type="component" value="Unassembled WGS sequence"/>
</dbReference>
<feature type="signal peptide" evidence="7">
    <location>
        <begin position="1"/>
        <end position="19"/>
    </location>
</feature>
<dbReference type="STRING" id="1803665.GCA_001641335_02466"/>
<keyword evidence="2" id="KW-1003">Cell membrane</keyword>
<dbReference type="AlphaFoldDB" id="A0A560E2H0"/>
<dbReference type="GO" id="GO:0005886">
    <property type="term" value="C:plasma membrane"/>
    <property type="evidence" value="ECO:0007669"/>
    <property type="project" value="UniProtKB-SubCell"/>
</dbReference>
<feature type="transmembrane region" description="Helical" evidence="6">
    <location>
        <begin position="67"/>
        <end position="86"/>
    </location>
</feature>
<keyword evidence="3 6" id="KW-0812">Transmembrane</keyword>
<feature type="chain" id="PRO_5021831640" evidence="7">
    <location>
        <begin position="20"/>
        <end position="289"/>
    </location>
</feature>
<feature type="transmembrane region" description="Helical" evidence="6">
    <location>
        <begin position="177"/>
        <end position="199"/>
    </location>
</feature>
<evidence type="ECO:0000256" key="2">
    <source>
        <dbReference type="ARBA" id="ARBA00022475"/>
    </source>
</evidence>
<name>A0A560E2H0_9BRAD</name>
<feature type="transmembrane region" description="Helical" evidence="6">
    <location>
        <begin position="211"/>
        <end position="233"/>
    </location>
</feature>
<organism evidence="8 9">
    <name type="scientific">Bradyrhizobium stylosanthis</name>
    <dbReference type="NCBI Taxonomy" id="1803665"/>
    <lineage>
        <taxon>Bacteria</taxon>
        <taxon>Pseudomonadati</taxon>
        <taxon>Pseudomonadota</taxon>
        <taxon>Alphaproteobacteria</taxon>
        <taxon>Hyphomicrobiales</taxon>
        <taxon>Nitrobacteraceae</taxon>
        <taxon>Bradyrhizobium</taxon>
    </lineage>
</organism>
<proteinExistence type="predicted"/>
<reference evidence="8 9" key="1">
    <citation type="submission" date="2019-06" db="EMBL/GenBank/DDBJ databases">
        <title>Genomic Encyclopedia of Type Strains, Phase IV (KMG-V): Genome sequencing to study the core and pangenomes of soil and plant-associated prokaryotes.</title>
        <authorList>
            <person name="Whitman W."/>
        </authorList>
    </citation>
    <scope>NUCLEOTIDE SEQUENCE [LARGE SCALE GENOMIC DNA]</scope>
    <source>
        <strain evidence="8 9">BR 510</strain>
    </source>
</reference>
<feature type="transmembrane region" description="Helical" evidence="6">
    <location>
        <begin position="35"/>
        <end position="55"/>
    </location>
</feature>
<keyword evidence="5 6" id="KW-0472">Membrane</keyword>
<feature type="transmembrane region" description="Helical" evidence="6">
    <location>
        <begin position="253"/>
        <end position="278"/>
    </location>
</feature>
<comment type="caution">
    <text evidence="8">The sequence shown here is derived from an EMBL/GenBank/DDBJ whole genome shotgun (WGS) entry which is preliminary data.</text>
</comment>
<comment type="subcellular location">
    <subcellularLocation>
        <location evidence="1">Cell membrane</location>
        <topology evidence="1">Multi-pass membrane protein</topology>
    </subcellularLocation>
</comment>
<dbReference type="InterPro" id="IPR019108">
    <property type="entry name" value="Caa3_assmbl_CtaG-rel"/>
</dbReference>
<evidence type="ECO:0000256" key="4">
    <source>
        <dbReference type="ARBA" id="ARBA00022989"/>
    </source>
</evidence>
<evidence type="ECO:0000256" key="5">
    <source>
        <dbReference type="ARBA" id="ARBA00023136"/>
    </source>
</evidence>
<protein>
    <submittedName>
        <fullName evidence="8">Cytochrome c oxidase assembly factor CtaG</fullName>
    </submittedName>
</protein>
<keyword evidence="9" id="KW-1185">Reference proteome</keyword>
<accession>A0A560E2H0</accession>
<evidence type="ECO:0000256" key="1">
    <source>
        <dbReference type="ARBA" id="ARBA00004651"/>
    </source>
</evidence>
<dbReference type="EMBL" id="VITK01000002">
    <property type="protein sequence ID" value="TWB03582.1"/>
    <property type="molecule type" value="Genomic_DNA"/>
</dbReference>
<evidence type="ECO:0000313" key="8">
    <source>
        <dbReference type="EMBL" id="TWB03582.1"/>
    </source>
</evidence>
<keyword evidence="7" id="KW-0732">Signal</keyword>
<sequence>MRKIILATIASSMPHAIHAHSAAPEAAVPHWTFDPWIVLPLVAFGLLYGVGRLVLAAKGHKRLWQDIACDAGWLTLAGALMSPLHWLGERLLAFHMVEHEILMAVAAPLLVIGRPVGPLLWALPQAARRAIGRAMRHRLSSRLWALLSAGRNATLLHGIAIWAWHTPALFDAAVDNILLHRLQHLSFFLSAVLFWWSVFRRSDTGSAAWHVFVTMLHTSILGALMALAPHLLYRQDVGAAAAWGLTPLEDQQLAGIIMWVPAGTIYAGAALALIALWIKRAGLAQGASR</sequence>
<evidence type="ECO:0000256" key="3">
    <source>
        <dbReference type="ARBA" id="ARBA00022692"/>
    </source>
</evidence>
<keyword evidence="4 6" id="KW-1133">Transmembrane helix</keyword>
<evidence type="ECO:0000256" key="7">
    <source>
        <dbReference type="SAM" id="SignalP"/>
    </source>
</evidence>
<evidence type="ECO:0000313" key="9">
    <source>
        <dbReference type="Proteomes" id="UP000319949"/>
    </source>
</evidence>
<feature type="transmembrane region" description="Helical" evidence="6">
    <location>
        <begin position="101"/>
        <end position="123"/>
    </location>
</feature>